<comment type="caution">
    <text evidence="2">The sequence shown here is derived from an EMBL/GenBank/DDBJ whole genome shotgun (WGS) entry which is preliminary data.</text>
</comment>
<dbReference type="InterPro" id="IPR002372">
    <property type="entry name" value="PQQ_rpt_dom"/>
</dbReference>
<proteinExistence type="predicted"/>
<dbReference type="SUPFAM" id="SSF50998">
    <property type="entry name" value="Quinoprotein alcohol dehydrogenase-like"/>
    <property type="match status" value="1"/>
</dbReference>
<dbReference type="EMBL" id="BSSV01000007">
    <property type="protein sequence ID" value="GLX86811.1"/>
    <property type="molecule type" value="Genomic_DNA"/>
</dbReference>
<accession>A0ABQ6HJ85</accession>
<protein>
    <recommendedName>
        <fullName evidence="1">Pyrrolo-quinoline quinone repeat domain-containing protein</fullName>
    </recommendedName>
</protein>
<keyword evidence="3" id="KW-1185">Reference proteome</keyword>
<evidence type="ECO:0000313" key="2">
    <source>
        <dbReference type="EMBL" id="GLX86811.1"/>
    </source>
</evidence>
<gene>
    <name evidence="2" type="ORF">tloyanaT_30640</name>
</gene>
<reference evidence="2 3" key="1">
    <citation type="submission" date="2023-03" db="EMBL/GenBank/DDBJ databases">
        <title>Thalassotalea loyana LMG 22536T draft genome sequence.</title>
        <authorList>
            <person name="Sawabe T."/>
        </authorList>
    </citation>
    <scope>NUCLEOTIDE SEQUENCE [LARGE SCALE GENOMIC DNA]</scope>
    <source>
        <strain evidence="2 3">LMG 22536</strain>
    </source>
</reference>
<dbReference type="InterPro" id="IPR011047">
    <property type="entry name" value="Quinoprotein_ADH-like_sf"/>
</dbReference>
<evidence type="ECO:0000313" key="3">
    <source>
        <dbReference type="Proteomes" id="UP001157134"/>
    </source>
</evidence>
<feature type="domain" description="Pyrrolo-quinoline quinone repeat" evidence="1">
    <location>
        <begin position="9"/>
        <end position="72"/>
    </location>
</feature>
<dbReference type="Proteomes" id="UP001157134">
    <property type="component" value="Unassembled WGS sequence"/>
</dbReference>
<dbReference type="RefSeq" id="WP_284300207.1">
    <property type="nucleotide sequence ID" value="NZ_BSSV01000007.1"/>
</dbReference>
<sequence length="110" mass="11443">MSQLYLGINGHVVCINKKTGEEIWKTKLKSSQLTNVCYEDGFVYAYSSGHLFCVNAQTGEIAWTNKLPGLGYGYCIIATESQNDVVTNASVSSQAATAAAGAGAAAAAAS</sequence>
<dbReference type="InterPro" id="IPR015943">
    <property type="entry name" value="WD40/YVTN_repeat-like_dom_sf"/>
</dbReference>
<name>A0ABQ6HJ85_9GAMM</name>
<evidence type="ECO:0000259" key="1">
    <source>
        <dbReference type="Pfam" id="PF13360"/>
    </source>
</evidence>
<dbReference type="Pfam" id="PF13360">
    <property type="entry name" value="PQQ_2"/>
    <property type="match status" value="1"/>
</dbReference>
<organism evidence="2 3">
    <name type="scientific">Thalassotalea loyana</name>
    <dbReference type="NCBI Taxonomy" id="280483"/>
    <lineage>
        <taxon>Bacteria</taxon>
        <taxon>Pseudomonadati</taxon>
        <taxon>Pseudomonadota</taxon>
        <taxon>Gammaproteobacteria</taxon>
        <taxon>Alteromonadales</taxon>
        <taxon>Colwelliaceae</taxon>
        <taxon>Thalassotalea</taxon>
    </lineage>
</organism>
<dbReference type="Gene3D" id="2.130.10.10">
    <property type="entry name" value="YVTN repeat-like/Quinoprotein amine dehydrogenase"/>
    <property type="match status" value="1"/>
</dbReference>